<keyword evidence="4" id="KW-1185">Reference proteome</keyword>
<evidence type="ECO:0000313" key="4">
    <source>
        <dbReference type="Proteomes" id="UP000067626"/>
    </source>
</evidence>
<feature type="chain" id="PRO_5005459155" description="Secreted protein" evidence="2">
    <location>
        <begin position="25"/>
        <end position="188"/>
    </location>
</feature>
<dbReference type="RefSeq" id="WP_050430159.1">
    <property type="nucleotide sequence ID" value="NZ_CP012159.1"/>
</dbReference>
<organism evidence="3 4">
    <name type="scientific">Chondromyces crocatus</name>
    <dbReference type="NCBI Taxonomy" id="52"/>
    <lineage>
        <taxon>Bacteria</taxon>
        <taxon>Pseudomonadati</taxon>
        <taxon>Myxococcota</taxon>
        <taxon>Polyangia</taxon>
        <taxon>Polyangiales</taxon>
        <taxon>Polyangiaceae</taxon>
        <taxon>Chondromyces</taxon>
    </lineage>
</organism>
<gene>
    <name evidence="3" type="ORF">CMC5_019890</name>
</gene>
<evidence type="ECO:0000256" key="2">
    <source>
        <dbReference type="SAM" id="SignalP"/>
    </source>
</evidence>
<feature type="signal peptide" evidence="2">
    <location>
        <begin position="1"/>
        <end position="24"/>
    </location>
</feature>
<dbReference type="Proteomes" id="UP000067626">
    <property type="component" value="Chromosome"/>
</dbReference>
<accession>A0A0K1EAD6</accession>
<name>A0A0K1EAD6_CHOCO</name>
<dbReference type="AlphaFoldDB" id="A0A0K1EAD6"/>
<dbReference type="PROSITE" id="PS51257">
    <property type="entry name" value="PROKAR_LIPOPROTEIN"/>
    <property type="match status" value="1"/>
</dbReference>
<proteinExistence type="predicted"/>
<reference evidence="3 4" key="1">
    <citation type="submission" date="2015-07" db="EMBL/GenBank/DDBJ databases">
        <title>Genome analysis of myxobacterium Chondromyces crocatus Cm c5 reveals a high potential for natural compound synthesis and the genetic basis for the loss of fruiting body formation.</title>
        <authorList>
            <person name="Zaburannyi N."/>
            <person name="Bunk B."/>
            <person name="Maier J."/>
            <person name="Overmann J."/>
            <person name="Mueller R."/>
        </authorList>
    </citation>
    <scope>NUCLEOTIDE SEQUENCE [LARGE SCALE GENOMIC DNA]</scope>
    <source>
        <strain evidence="3 4">Cm c5</strain>
    </source>
</reference>
<keyword evidence="2" id="KW-0732">Signal</keyword>
<dbReference type="KEGG" id="ccro:CMC5_019890"/>
<dbReference type="EMBL" id="CP012159">
    <property type="protein sequence ID" value="AKT37846.1"/>
    <property type="molecule type" value="Genomic_DNA"/>
</dbReference>
<evidence type="ECO:0008006" key="5">
    <source>
        <dbReference type="Google" id="ProtNLM"/>
    </source>
</evidence>
<evidence type="ECO:0000256" key="1">
    <source>
        <dbReference type="SAM" id="MobiDB-lite"/>
    </source>
</evidence>
<protein>
    <recommendedName>
        <fullName evidence="5">Secreted protein</fullName>
    </recommendedName>
</protein>
<feature type="region of interest" description="Disordered" evidence="1">
    <location>
        <begin position="25"/>
        <end position="91"/>
    </location>
</feature>
<evidence type="ECO:0000313" key="3">
    <source>
        <dbReference type="EMBL" id="AKT37846.1"/>
    </source>
</evidence>
<sequence>MAGRSWSHVVLTLLFAASSVSLMACSRSEPSAGDSDPAAMDPKPGGSDLKPAGSDPKPAGSDPKPAGSDPKSAGSDPKPSAGGLDPERSATLQASVRAEVVAELVFEENKLLRVDYETQDQALRDRFQARLDTVLGKAQREGLHMDFHQTLPDGARGWFLARPKPGEAHFTKAMLWHLGDDTFTVRRK</sequence>
<dbReference type="STRING" id="52.CMC5_019890"/>